<dbReference type="Proteomes" id="UP000649075">
    <property type="component" value="Unassembled WGS sequence"/>
</dbReference>
<organism evidence="2 3">
    <name type="scientific">Holdemanella hominis</name>
    <dbReference type="NCBI Taxonomy" id="2764327"/>
    <lineage>
        <taxon>Bacteria</taxon>
        <taxon>Bacillati</taxon>
        <taxon>Bacillota</taxon>
        <taxon>Erysipelotrichia</taxon>
        <taxon>Erysipelotrichales</taxon>
        <taxon>Erysipelotrichaceae</taxon>
        <taxon>Holdemanella</taxon>
    </lineage>
</organism>
<name>A0ABR7KH49_9FIRM</name>
<keyword evidence="3" id="KW-1185">Reference proteome</keyword>
<evidence type="ECO:0000256" key="1">
    <source>
        <dbReference type="SAM" id="Phobius"/>
    </source>
</evidence>
<proteinExistence type="predicted"/>
<evidence type="ECO:0000313" key="2">
    <source>
        <dbReference type="EMBL" id="MBC6011771.1"/>
    </source>
</evidence>
<evidence type="ECO:0000313" key="3">
    <source>
        <dbReference type="Proteomes" id="UP000649075"/>
    </source>
</evidence>
<keyword evidence="1" id="KW-0472">Membrane</keyword>
<keyword evidence="1" id="KW-1133">Transmembrane helix</keyword>
<sequence length="199" mass="22378">MKNKIYYGIITLILCVSIVSMSTISLYAASYNKRAQVTGSYLSVYAYSYWYNISVQHNNGTITYANDISLYGSNCQHYALQYGCTISPSQSSKLVHSSNNAITYNINVAVYANTALSTPVYVGSLTNTITAVPTRARSLENNESINPDEWIVYYEQGNELFFDIQEATKFAAENGLSLIYVMQKSEELRNNEHLNIVYQ</sequence>
<dbReference type="EMBL" id="JACRWH010000006">
    <property type="protein sequence ID" value="MBC6011771.1"/>
    <property type="molecule type" value="Genomic_DNA"/>
</dbReference>
<reference evidence="2 3" key="1">
    <citation type="submission" date="2020-08" db="EMBL/GenBank/DDBJ databases">
        <authorList>
            <person name="Liu C."/>
            <person name="Sun Q."/>
        </authorList>
    </citation>
    <scope>NUCLEOTIDE SEQUENCE [LARGE SCALE GENOMIC DNA]</scope>
    <source>
        <strain evidence="2 3">L34</strain>
    </source>
</reference>
<protein>
    <submittedName>
        <fullName evidence="2">Uncharacterized protein</fullName>
    </submittedName>
</protein>
<gene>
    <name evidence="2" type="ORF">H8911_03245</name>
</gene>
<keyword evidence="1" id="KW-0812">Transmembrane</keyword>
<comment type="caution">
    <text evidence="2">The sequence shown here is derived from an EMBL/GenBank/DDBJ whole genome shotgun (WGS) entry which is preliminary data.</text>
</comment>
<accession>A0ABR7KH49</accession>
<feature type="transmembrane region" description="Helical" evidence="1">
    <location>
        <begin position="6"/>
        <end position="29"/>
    </location>
</feature>
<dbReference type="RefSeq" id="WP_186998680.1">
    <property type="nucleotide sequence ID" value="NZ_JACRWH010000006.1"/>
</dbReference>